<name>A0A8J3PPQ6_9ACTN</name>
<keyword evidence="1" id="KW-0472">Membrane</keyword>
<evidence type="ECO:0000313" key="3">
    <source>
        <dbReference type="Proteomes" id="UP000630097"/>
    </source>
</evidence>
<keyword evidence="3" id="KW-1185">Reference proteome</keyword>
<evidence type="ECO:0000313" key="2">
    <source>
        <dbReference type="EMBL" id="GIG77312.1"/>
    </source>
</evidence>
<accession>A0A8J3PPQ6</accession>
<organism evidence="2 3">
    <name type="scientific">Planotetraspora kaengkrachanensis</name>
    <dbReference type="NCBI Taxonomy" id="575193"/>
    <lineage>
        <taxon>Bacteria</taxon>
        <taxon>Bacillati</taxon>
        <taxon>Actinomycetota</taxon>
        <taxon>Actinomycetes</taxon>
        <taxon>Streptosporangiales</taxon>
        <taxon>Streptosporangiaceae</taxon>
        <taxon>Planotetraspora</taxon>
    </lineage>
</organism>
<comment type="caution">
    <text evidence="2">The sequence shown here is derived from an EMBL/GenBank/DDBJ whole genome shotgun (WGS) entry which is preliminary data.</text>
</comment>
<reference evidence="2 3" key="1">
    <citation type="submission" date="2021-01" db="EMBL/GenBank/DDBJ databases">
        <title>Whole genome shotgun sequence of Planotetraspora kaengkrachanensis NBRC 104272.</title>
        <authorList>
            <person name="Komaki H."/>
            <person name="Tamura T."/>
        </authorList>
    </citation>
    <scope>NUCLEOTIDE SEQUENCE [LARGE SCALE GENOMIC DNA]</scope>
    <source>
        <strain evidence="2 3">NBRC 104272</strain>
    </source>
</reference>
<dbReference type="AlphaFoldDB" id="A0A8J3PPQ6"/>
<dbReference type="Proteomes" id="UP000630097">
    <property type="component" value="Unassembled WGS sequence"/>
</dbReference>
<proteinExistence type="predicted"/>
<evidence type="ECO:0000256" key="1">
    <source>
        <dbReference type="SAM" id="Phobius"/>
    </source>
</evidence>
<protein>
    <submittedName>
        <fullName evidence="2">Uncharacterized protein</fullName>
    </submittedName>
</protein>
<dbReference type="EMBL" id="BONV01000001">
    <property type="protein sequence ID" value="GIG77312.1"/>
    <property type="molecule type" value="Genomic_DNA"/>
</dbReference>
<keyword evidence="1" id="KW-1133">Transmembrane helix</keyword>
<keyword evidence="1" id="KW-0812">Transmembrane</keyword>
<feature type="transmembrane region" description="Helical" evidence="1">
    <location>
        <begin position="36"/>
        <end position="61"/>
    </location>
</feature>
<sequence>MPGGHHWSIRRPAFTVSPLRRAATPPRLHQPRHDTVLVADVLVMLGIIGFTLAMLGLIWGLDRI</sequence>
<gene>
    <name evidence="2" type="ORF">Pka01_04390</name>
</gene>